<dbReference type="RefSeq" id="WP_185623966.1">
    <property type="nucleotide sequence ID" value="NZ_JABGBW010000002.1"/>
</dbReference>
<gene>
    <name evidence="1" type="ORF">HLB29_04565</name>
</gene>
<protein>
    <submittedName>
        <fullName evidence="1">Uncharacterized protein</fullName>
    </submittedName>
</protein>
<sequence>MLGDIVRYNFFALEDVDKDTYTLDYAVVLDINEENDTIKILPISNKFHKDSIESFCIGEIPGFVEIKNEGYVHNKQYVHFSKILNVPESELYPVHVQDLCGNITRKEDGSPLNVALEDEQLERILRKYKIYEIGEEKSLINLLMKSEVGFVLSDEVDVDEIKKISSKGMDKYREYNFNDKKIIVFFVEGKRYSIKMVMTENNSVEERNKKLKEILIAC</sequence>
<comment type="caution">
    <text evidence="1">The sequence shown here is derived from an EMBL/GenBank/DDBJ whole genome shotgun (WGS) entry which is preliminary data.</text>
</comment>
<proteinExistence type="predicted"/>
<dbReference type="EMBL" id="JABGBW010000002">
    <property type="protein sequence ID" value="MBC2575952.1"/>
    <property type="molecule type" value="Genomic_DNA"/>
</dbReference>
<organism evidence="1 2">
    <name type="scientific">Peptostreptococcus canis</name>
    <dbReference type="NCBI Taxonomy" id="1159213"/>
    <lineage>
        <taxon>Bacteria</taxon>
        <taxon>Bacillati</taxon>
        <taxon>Bacillota</taxon>
        <taxon>Clostridia</taxon>
        <taxon>Peptostreptococcales</taxon>
        <taxon>Peptostreptococcaceae</taxon>
        <taxon>Peptostreptococcus</taxon>
    </lineage>
</organism>
<evidence type="ECO:0000313" key="2">
    <source>
        <dbReference type="Proteomes" id="UP000713904"/>
    </source>
</evidence>
<keyword evidence="2" id="KW-1185">Reference proteome</keyword>
<accession>A0ABR6TKM2</accession>
<evidence type="ECO:0000313" key="1">
    <source>
        <dbReference type="EMBL" id="MBC2575952.1"/>
    </source>
</evidence>
<dbReference type="Proteomes" id="UP000713904">
    <property type="component" value="Unassembled WGS sequence"/>
</dbReference>
<reference evidence="1 2" key="1">
    <citation type="submission" date="2020-05" db="EMBL/GenBank/DDBJ databases">
        <title>Draft genome of xy-202 and genomic insight in genome of the genus Peptostreptococcus.</title>
        <authorList>
            <person name="Zhang Z."/>
        </authorList>
    </citation>
    <scope>NUCLEOTIDE SEQUENCE [LARGE SCALE GENOMIC DNA]</scope>
    <source>
        <strain evidence="1 2">DSM 27025</strain>
    </source>
</reference>
<name>A0ABR6TKM2_9FIRM</name>